<dbReference type="OrthoDB" id="192832at2759"/>
<organism evidence="3 4">
    <name type="scientific">Hirsutella rhossiliensis</name>
    <dbReference type="NCBI Taxonomy" id="111463"/>
    <lineage>
        <taxon>Eukaryota</taxon>
        <taxon>Fungi</taxon>
        <taxon>Dikarya</taxon>
        <taxon>Ascomycota</taxon>
        <taxon>Pezizomycotina</taxon>
        <taxon>Sordariomycetes</taxon>
        <taxon>Hypocreomycetidae</taxon>
        <taxon>Hypocreales</taxon>
        <taxon>Ophiocordycipitaceae</taxon>
        <taxon>Hirsutella</taxon>
    </lineage>
</organism>
<dbReference type="GO" id="GO:0005975">
    <property type="term" value="P:carbohydrate metabolic process"/>
    <property type="evidence" value="ECO:0007669"/>
    <property type="project" value="InterPro"/>
</dbReference>
<proteinExistence type="predicted"/>
<dbReference type="PANTHER" id="PTHR10963">
    <property type="entry name" value="GLYCOSYL HYDROLASE-RELATED"/>
    <property type="match status" value="1"/>
</dbReference>
<dbReference type="AlphaFoldDB" id="A0A9P8MZA8"/>
<dbReference type="GO" id="GO:0004553">
    <property type="term" value="F:hydrolase activity, hydrolyzing O-glycosyl compounds"/>
    <property type="evidence" value="ECO:0007669"/>
    <property type="project" value="InterPro"/>
</dbReference>
<dbReference type="Gene3D" id="2.60.120.200">
    <property type="match status" value="1"/>
</dbReference>
<feature type="region of interest" description="Disordered" evidence="1">
    <location>
        <begin position="1"/>
        <end position="36"/>
    </location>
</feature>
<dbReference type="RefSeq" id="XP_044721558.1">
    <property type="nucleotide sequence ID" value="XM_044862944.1"/>
</dbReference>
<comment type="caution">
    <text evidence="3">The sequence shown here is derived from an EMBL/GenBank/DDBJ whole genome shotgun (WGS) entry which is preliminary data.</text>
</comment>
<dbReference type="InterPro" id="IPR000757">
    <property type="entry name" value="Beta-glucanase-like"/>
</dbReference>
<dbReference type="InterPro" id="IPR050546">
    <property type="entry name" value="Glycosyl_Hydrlase_16"/>
</dbReference>
<dbReference type="EMBL" id="JAIZPD010000004">
    <property type="protein sequence ID" value="KAH0964045.1"/>
    <property type="molecule type" value="Genomic_DNA"/>
</dbReference>
<evidence type="ECO:0000313" key="4">
    <source>
        <dbReference type="Proteomes" id="UP000824596"/>
    </source>
</evidence>
<dbReference type="GeneID" id="68353602"/>
<evidence type="ECO:0000259" key="2">
    <source>
        <dbReference type="PROSITE" id="PS51762"/>
    </source>
</evidence>
<evidence type="ECO:0000256" key="1">
    <source>
        <dbReference type="SAM" id="MobiDB-lite"/>
    </source>
</evidence>
<dbReference type="PROSITE" id="PS51762">
    <property type="entry name" value="GH16_2"/>
    <property type="match status" value="1"/>
</dbReference>
<keyword evidence="4" id="KW-1185">Reference proteome</keyword>
<feature type="domain" description="GH16" evidence="2">
    <location>
        <begin position="12"/>
        <end position="267"/>
    </location>
</feature>
<dbReference type="PANTHER" id="PTHR10963:SF53">
    <property type="entry name" value="GH16 DOMAIN-CONTAINING PROTEIN"/>
    <property type="match status" value="1"/>
</dbReference>
<dbReference type="InterPro" id="IPR013320">
    <property type="entry name" value="ConA-like_dom_sf"/>
</dbReference>
<keyword evidence="3" id="KW-0378">Hydrolase</keyword>
<evidence type="ECO:0000313" key="3">
    <source>
        <dbReference type="EMBL" id="KAH0964045.1"/>
    </source>
</evidence>
<sequence>MPWKDHLKRAKDEWDSLTSQSRPAQAPAANQAYWQPRFRPDVPVGDEWDAKIGNGPDGWGNQELQHYTAAADNSFHTPEGHLVIRAIANNASPSPEQRYTSARLVSRKTLARDRGVLTAVLVAPCADGIWPAFWLLPQEPFSWPVDGEIDIAETWNGDRENKSCLHWGFHHEPHKHRVLGTNIPDMHCRPVRYDFAWDQPDGRPGQGRLLWYIDGRPVMKAEIPGGTRPMRDMTVLLNVAMGGNVCQGKTPADGSYDYVVHTLLMADEPENGGWSRFQRDWESDATPSGNTY</sequence>
<protein>
    <submittedName>
        <fullName evidence="3">Glycosyl hydrolases family 16 domain-containing protein</fullName>
    </submittedName>
</protein>
<dbReference type="SUPFAM" id="SSF49899">
    <property type="entry name" value="Concanavalin A-like lectins/glucanases"/>
    <property type="match status" value="1"/>
</dbReference>
<dbReference type="Pfam" id="PF26113">
    <property type="entry name" value="GH16_XgeA"/>
    <property type="match status" value="1"/>
</dbReference>
<reference evidence="3" key="1">
    <citation type="submission" date="2021-09" db="EMBL/GenBank/DDBJ databases">
        <title>A high-quality genome of the endoparasitic fungus Hirsutella rhossiliensis with a comparison of Hirsutella genomes reveals transposable elements contributing to genome size variation.</title>
        <authorList>
            <person name="Lin R."/>
            <person name="Jiao Y."/>
            <person name="Sun X."/>
            <person name="Ling J."/>
            <person name="Xie B."/>
            <person name="Cheng X."/>
        </authorList>
    </citation>
    <scope>NUCLEOTIDE SEQUENCE</scope>
    <source>
        <strain evidence="3">HR02</strain>
    </source>
</reference>
<name>A0A9P8MZA8_9HYPO</name>
<gene>
    <name evidence="3" type="ORF">HRG_04473</name>
</gene>
<dbReference type="CDD" id="cd08023">
    <property type="entry name" value="GH16_laminarinase_like"/>
    <property type="match status" value="1"/>
</dbReference>
<dbReference type="Proteomes" id="UP000824596">
    <property type="component" value="Unassembled WGS sequence"/>
</dbReference>
<accession>A0A9P8MZA8</accession>